<keyword evidence="3" id="KW-1185">Reference proteome</keyword>
<evidence type="ECO:0000313" key="2">
    <source>
        <dbReference type="EMBL" id="RHZ75515.1"/>
    </source>
</evidence>
<dbReference type="EMBL" id="PQFF01000198">
    <property type="protein sequence ID" value="RHZ75515.1"/>
    <property type="molecule type" value="Genomic_DNA"/>
</dbReference>
<evidence type="ECO:0000313" key="3">
    <source>
        <dbReference type="Proteomes" id="UP000266861"/>
    </source>
</evidence>
<organism evidence="2 3">
    <name type="scientific">Diversispora epigaea</name>
    <dbReference type="NCBI Taxonomy" id="1348612"/>
    <lineage>
        <taxon>Eukaryota</taxon>
        <taxon>Fungi</taxon>
        <taxon>Fungi incertae sedis</taxon>
        <taxon>Mucoromycota</taxon>
        <taxon>Glomeromycotina</taxon>
        <taxon>Glomeromycetes</taxon>
        <taxon>Diversisporales</taxon>
        <taxon>Diversisporaceae</taxon>
        <taxon>Diversispora</taxon>
    </lineage>
</organism>
<dbReference type="Pfam" id="PF07534">
    <property type="entry name" value="TLD"/>
    <property type="match status" value="1"/>
</dbReference>
<evidence type="ECO:0000259" key="1">
    <source>
        <dbReference type="Pfam" id="PF07534"/>
    </source>
</evidence>
<proteinExistence type="predicted"/>
<protein>
    <recommendedName>
        <fullName evidence="1">TLDc domain-containing protein</fullName>
    </recommendedName>
</protein>
<reference evidence="2 3" key="1">
    <citation type="submission" date="2018-08" db="EMBL/GenBank/DDBJ databases">
        <title>Genome and evolution of the arbuscular mycorrhizal fungus Diversispora epigaea (formerly Glomus versiforme) and its bacterial endosymbionts.</title>
        <authorList>
            <person name="Sun X."/>
            <person name="Fei Z."/>
            <person name="Harrison M."/>
        </authorList>
    </citation>
    <scope>NUCLEOTIDE SEQUENCE [LARGE SCALE GENOMIC DNA]</scope>
    <source>
        <strain evidence="2 3">IT104</strain>
    </source>
</reference>
<comment type="caution">
    <text evidence="2">The sequence shown here is derived from an EMBL/GenBank/DDBJ whole genome shotgun (WGS) entry which is preliminary data.</text>
</comment>
<dbReference type="Proteomes" id="UP000266861">
    <property type="component" value="Unassembled WGS sequence"/>
</dbReference>
<name>A0A397II50_9GLOM</name>
<dbReference type="OrthoDB" id="5948799at2759"/>
<gene>
    <name evidence="2" type="ORF">Glove_213g99</name>
</gene>
<sequence>MLATNEFELEELTNKLEILLIETKGSCIHVLFFDADDFTSLEESALVSLLKRNDLQMEEVNIWDYVIKWGIAHTSTLPTNLDDWTKENFLTLKTTLQQCLPHIRYQVLKSFDYRITQKPRESFSTIISEEYIAEISAWIDRKTNAYKFEFILRGTRDGFAPQTFWNICQGYTCTVVLLKVKGTDEIIEG</sequence>
<dbReference type="InterPro" id="IPR006571">
    <property type="entry name" value="TLDc_dom"/>
</dbReference>
<dbReference type="Gene3D" id="1.25.40.420">
    <property type="match status" value="1"/>
</dbReference>
<feature type="domain" description="TLDc" evidence="1">
    <location>
        <begin position="123"/>
        <end position="182"/>
    </location>
</feature>
<accession>A0A397II50</accession>
<dbReference type="AlphaFoldDB" id="A0A397II50"/>